<sequence length="707" mass="78487">MTQPVPDDTEAWRPVHVHKPSELSRLSADPHTKVFDRVDQQRRDLARVLPYPDPRHLDEPTRWYYYPWRRSMVHLLGPEAFQALRSDRNRNKLTADEQQRLRQLTIGVVGLSVGHAIAHTLALEGICREIRLADFDEIELSNLNRIPASVFDLGLNKAVAAARRIAEIDPYIEVSIDPSGVSLDSTDTFMTGLDIVIEECDSFDVKLAVRDAARRHQIPLIMETNDRGLLDIERYDLEPDRPLFHGLLGDTKASELMGLSTRDKVPYILRILEADKLSARVLASMTEIDETVSTWPQLGGDIQLGAAVVSAAVRRIGLGQPLRSGRVRVDLHEALDRIAEPARPMATDAHDVSAEPEEAPAVARDAVVHAARLAPSGGNTQPWTFTADDSNLLIHLDPEQTSTLDVAFRASYVGIGAALFNARVAAARHGILGPAEVFAHAGDASPVARLAFADAADDELAKLYEPMLRRVSNRRVSEPRQLPEHVVPELRRAAEREGAEAVVVTDREQLRELAELYGESDRIRFLTDHLHHEMMRELRWPGVDDLDWGLDVRTLELDASDLAKLGVARRSDVMAVLAEQDLGRALGEMSRTRIESTSGFVIVTVDGADPADYVRGGQAVERTWIQAEQLGLAVQAMSPVFIYAVDSADYGQLSVSYAEQLRSLHRKFNQLTGIGNQQIALTMRIGYAPSISARSRRRPAERIVRVA</sequence>
<dbReference type="InterPro" id="IPR000415">
    <property type="entry name" value="Nitroreductase-like"/>
</dbReference>
<comment type="caution">
    <text evidence="2">The sequence shown here is derived from an EMBL/GenBank/DDBJ whole genome shotgun (WGS) entry which is preliminary data.</text>
</comment>
<evidence type="ECO:0000259" key="1">
    <source>
        <dbReference type="Pfam" id="PF00899"/>
    </source>
</evidence>
<dbReference type="GO" id="GO:0061503">
    <property type="term" value="F:tRNA threonylcarbamoyladenosine dehydratase"/>
    <property type="evidence" value="ECO:0007669"/>
    <property type="project" value="TreeGrafter"/>
</dbReference>
<dbReference type="Gene3D" id="3.40.50.720">
    <property type="entry name" value="NAD(P)-binding Rossmann-like Domain"/>
    <property type="match status" value="1"/>
</dbReference>
<dbReference type="AlphaFoldDB" id="A0A7K3M092"/>
<dbReference type="NCBIfam" id="NF005901">
    <property type="entry name" value="PRK07877.1"/>
    <property type="match status" value="1"/>
</dbReference>
<dbReference type="GO" id="GO:0061504">
    <property type="term" value="P:cyclic threonylcarbamoyladenosine biosynthetic process"/>
    <property type="evidence" value="ECO:0007669"/>
    <property type="project" value="TreeGrafter"/>
</dbReference>
<dbReference type="GO" id="GO:0016491">
    <property type="term" value="F:oxidoreductase activity"/>
    <property type="evidence" value="ECO:0007669"/>
    <property type="project" value="InterPro"/>
</dbReference>
<dbReference type="PANTHER" id="PTHR43267">
    <property type="entry name" value="TRNA THREONYLCARBAMOYLADENOSINE DEHYDRATASE"/>
    <property type="match status" value="1"/>
</dbReference>
<evidence type="ECO:0000313" key="3">
    <source>
        <dbReference type="Proteomes" id="UP000460435"/>
    </source>
</evidence>
<name>A0A7K3M092_9ACTN</name>
<gene>
    <name evidence="2" type="ORF">F7O44_06475</name>
</gene>
<reference evidence="2 3" key="1">
    <citation type="submission" date="2019-11" db="EMBL/GenBank/DDBJ databases">
        <authorList>
            <person name="Li X.-J."/>
            <person name="Feng X.-M."/>
        </authorList>
    </citation>
    <scope>NUCLEOTIDE SEQUENCE [LARGE SCALE GENOMIC DNA]</scope>
    <source>
        <strain evidence="2 3">XMNu-373</strain>
    </source>
</reference>
<dbReference type="SUPFAM" id="SSF55469">
    <property type="entry name" value="FMN-dependent nitroreductase-like"/>
    <property type="match status" value="2"/>
</dbReference>
<proteinExistence type="predicted"/>
<feature type="domain" description="THIF-type NAD/FAD binding fold" evidence="1">
    <location>
        <begin position="88"/>
        <end position="221"/>
    </location>
</feature>
<protein>
    <submittedName>
        <fullName evidence="2">Rv1355c family protein</fullName>
    </submittedName>
</protein>
<dbReference type="Proteomes" id="UP000460435">
    <property type="component" value="Unassembled WGS sequence"/>
</dbReference>
<dbReference type="Pfam" id="PF00899">
    <property type="entry name" value="ThiF"/>
    <property type="match status" value="1"/>
</dbReference>
<organism evidence="2 3">
    <name type="scientific">Phytoactinopolyspora mesophila</name>
    <dbReference type="NCBI Taxonomy" id="2650750"/>
    <lineage>
        <taxon>Bacteria</taxon>
        <taxon>Bacillati</taxon>
        <taxon>Actinomycetota</taxon>
        <taxon>Actinomycetes</taxon>
        <taxon>Jiangellales</taxon>
        <taxon>Jiangellaceae</taxon>
        <taxon>Phytoactinopolyspora</taxon>
    </lineage>
</organism>
<dbReference type="GO" id="GO:0008641">
    <property type="term" value="F:ubiquitin-like modifier activating enzyme activity"/>
    <property type="evidence" value="ECO:0007669"/>
    <property type="project" value="InterPro"/>
</dbReference>
<dbReference type="RefSeq" id="WP_162449431.1">
    <property type="nucleotide sequence ID" value="NZ_WLZY01000002.1"/>
</dbReference>
<dbReference type="CDD" id="cd01483">
    <property type="entry name" value="E1_enzyme_family"/>
    <property type="match status" value="1"/>
</dbReference>
<dbReference type="Gene3D" id="3.40.109.30">
    <property type="entry name" value="putative nitroreductase (tm1586), domain 2"/>
    <property type="match status" value="1"/>
</dbReference>
<evidence type="ECO:0000313" key="2">
    <source>
        <dbReference type="EMBL" id="NDL56713.1"/>
    </source>
</evidence>
<dbReference type="InterPro" id="IPR035985">
    <property type="entry name" value="Ubiquitin-activating_enz"/>
</dbReference>
<dbReference type="InterPro" id="IPR000594">
    <property type="entry name" value="ThiF_NAD_FAD-bd"/>
</dbReference>
<dbReference type="EMBL" id="WLZY01000002">
    <property type="protein sequence ID" value="NDL56713.1"/>
    <property type="molecule type" value="Genomic_DNA"/>
</dbReference>
<dbReference type="SUPFAM" id="SSF69572">
    <property type="entry name" value="Activating enzymes of the ubiquitin-like proteins"/>
    <property type="match status" value="1"/>
</dbReference>
<keyword evidence="3" id="KW-1185">Reference proteome</keyword>
<accession>A0A7K3M092</accession>
<dbReference type="Gene3D" id="3.40.109.10">
    <property type="entry name" value="NADH Oxidase"/>
    <property type="match status" value="1"/>
</dbReference>
<dbReference type="InterPro" id="IPR045886">
    <property type="entry name" value="ThiF/MoeB/HesA"/>
</dbReference>
<dbReference type="PANTHER" id="PTHR43267:SF3">
    <property type="entry name" value="THIF PROTEIN"/>
    <property type="match status" value="1"/>
</dbReference>